<evidence type="ECO:0000313" key="3">
    <source>
        <dbReference type="Proteomes" id="UP000570851"/>
    </source>
</evidence>
<dbReference type="Gene3D" id="3.30.420.10">
    <property type="entry name" value="Ribonuclease H-like superfamily/Ribonuclease H"/>
    <property type="match status" value="1"/>
</dbReference>
<dbReference type="RefSeq" id="WP_011319153.1">
    <property type="nucleotide sequence ID" value="NZ_JACKZP010000143.1"/>
</dbReference>
<gene>
    <name evidence="2" type="ORF">GNE12_23865</name>
</gene>
<evidence type="ECO:0000313" key="2">
    <source>
        <dbReference type="EMBL" id="MBC1304956.1"/>
    </source>
</evidence>
<comment type="caution">
    <text evidence="2">The sequence shown here is derived from an EMBL/GenBank/DDBJ whole genome shotgun (WGS) entry which is preliminary data.</text>
</comment>
<name>A0ABR6SEY9_ANAVA</name>
<keyword evidence="3" id="KW-1185">Reference proteome</keyword>
<dbReference type="InterPro" id="IPR036397">
    <property type="entry name" value="RNaseH_sf"/>
</dbReference>
<organism evidence="2 3">
    <name type="scientific">Trichormus variabilis N2B</name>
    <dbReference type="NCBI Taxonomy" id="2681315"/>
    <lineage>
        <taxon>Bacteria</taxon>
        <taxon>Bacillati</taxon>
        <taxon>Cyanobacteriota</taxon>
        <taxon>Cyanophyceae</taxon>
        <taxon>Nostocales</taxon>
        <taxon>Nostocaceae</taxon>
        <taxon>Trichormus</taxon>
    </lineage>
</organism>
<dbReference type="Proteomes" id="UP000570851">
    <property type="component" value="Unassembled WGS sequence"/>
</dbReference>
<protein>
    <submittedName>
        <fullName evidence="2">Transposase</fullName>
    </submittedName>
</protein>
<proteinExistence type="predicted"/>
<accession>A0ABR6SEY9</accession>
<sequence>MPKSTSFQDGKRADWLMLCQWASNGLICLKYLDESGFERTSSLNYSYSKRGEQKSINQPRRRGRIISVLGFWEPQRSFEYGAVVGGFNSERYLQLLEWQAHLAQQRLQQTGQITVIIQDGASFHRSKKVQQHWQRWQQQGLYIFFLPPYSPQMNRIEDEWLHLKRDELSSQIFDDEYELALALIHAIENRANKANYSVKRFIFNHV</sequence>
<dbReference type="InterPro" id="IPR038717">
    <property type="entry name" value="Tc1-like_DDE_dom"/>
</dbReference>
<reference evidence="2 3" key="1">
    <citation type="submission" date="2019-11" db="EMBL/GenBank/DDBJ databases">
        <title>Comparison of genomes from free-living endosymbiotic cyanobacteria isolated from Azolla.</title>
        <authorList>
            <person name="Thiel T."/>
            <person name="Pratte B."/>
        </authorList>
    </citation>
    <scope>NUCLEOTIDE SEQUENCE [LARGE SCALE GENOMIC DNA]</scope>
    <source>
        <strain evidence="2 3">N2B</strain>
    </source>
</reference>
<dbReference type="GeneID" id="58725054"/>
<feature type="domain" description="Tc1-like transposase DDE" evidence="1">
    <location>
        <begin position="31"/>
        <end position="179"/>
    </location>
</feature>
<dbReference type="Pfam" id="PF13358">
    <property type="entry name" value="DDE_3"/>
    <property type="match status" value="1"/>
</dbReference>
<dbReference type="EMBL" id="JACKZP010000143">
    <property type="protein sequence ID" value="MBC1304956.1"/>
    <property type="molecule type" value="Genomic_DNA"/>
</dbReference>
<evidence type="ECO:0000259" key="1">
    <source>
        <dbReference type="Pfam" id="PF13358"/>
    </source>
</evidence>